<dbReference type="InterPro" id="IPR050072">
    <property type="entry name" value="Peptidase_M20A"/>
</dbReference>
<dbReference type="NCBIfam" id="NF004809">
    <property type="entry name" value="PRK06156.1"/>
    <property type="match status" value="1"/>
</dbReference>
<evidence type="ECO:0000256" key="7">
    <source>
        <dbReference type="ARBA" id="ARBA00022997"/>
    </source>
</evidence>
<comment type="caution">
    <text evidence="12">The sequence shown here is derived from an EMBL/GenBank/DDBJ whole genome shotgun (WGS) entry which is preliminary data.</text>
</comment>
<dbReference type="NCBIfam" id="TIGR01887">
    <property type="entry name" value="dipeptidaselike"/>
    <property type="match status" value="1"/>
</dbReference>
<keyword evidence="7" id="KW-0224">Dipeptidase</keyword>
<keyword evidence="5" id="KW-0378">Hydrolase</keyword>
<dbReference type="GO" id="GO:0006526">
    <property type="term" value="P:L-arginine biosynthetic process"/>
    <property type="evidence" value="ECO:0007669"/>
    <property type="project" value="TreeGrafter"/>
</dbReference>
<gene>
    <name evidence="12" type="ORF">HC757_00300</name>
</gene>
<sequence length="508" mass="54853">MKSSLFRPMQLAALLAGLALPSLANALTPIADTYADYAVKTYDKAMVDSLARLVSFNTQAKDGLTPSTNPEFLGFKDALQALSEQLGLDYQDHGYVILIGLGQSSDKLGVITHGDVQPADPKLWAQSPYLLDTHSEPGKLIGRGTEDDKGAIVTAMYAMKAIKDKGLELNKRIELMVYLAEESDWDPLKHFLTGFTPANINITIDAEYPVVTAEKGWSKINFRVPPQQPDTQRQGASLTEFGGGYFGSQIPQQARATIQGADAALVARLKALAAKQAGMHYGFELTGDSLSIAADGKAAHSSTPEDGVNAVTHLAELLALQIWPKTQASLTQNFIHQLVGLGLYAEKFGELAYSDSFMGPLTLAPTVVKQTPAGTEVTLNLRRPRGKAPALLDSQALQALAHWQAEQGVRLEAVETYWGEPMVMEDAPQQQALLEVFAHFTGIKDPQPVAIGGSTNSKLFPNALSFGPAMPGVEYTGHTEHEFITHEQFMLNLKMYTAAFIELAGKGA</sequence>
<evidence type="ECO:0000256" key="6">
    <source>
        <dbReference type="ARBA" id="ARBA00022833"/>
    </source>
</evidence>
<dbReference type="InterPro" id="IPR002933">
    <property type="entry name" value="Peptidase_M20"/>
</dbReference>
<dbReference type="Pfam" id="PF07687">
    <property type="entry name" value="M20_dimer"/>
    <property type="match status" value="1"/>
</dbReference>
<keyword evidence="13" id="KW-1185">Reference proteome</keyword>
<dbReference type="PANTHER" id="PTHR43808">
    <property type="entry name" value="ACETYLORNITHINE DEACETYLASE"/>
    <property type="match status" value="1"/>
</dbReference>
<evidence type="ECO:0000259" key="11">
    <source>
        <dbReference type="Pfam" id="PF07687"/>
    </source>
</evidence>
<dbReference type="Gene3D" id="3.40.630.10">
    <property type="entry name" value="Zn peptidases"/>
    <property type="match status" value="1"/>
</dbReference>
<reference evidence="12" key="1">
    <citation type="submission" date="2020-04" db="EMBL/GenBank/DDBJ databases">
        <title>Description of Shewanella salipaludis sp. nov., isolated from a salt marsh.</title>
        <authorList>
            <person name="Park S."/>
            <person name="Yoon J.-H."/>
        </authorList>
    </citation>
    <scope>NUCLEOTIDE SEQUENCE</scope>
    <source>
        <strain evidence="12">SHSM-M6</strain>
    </source>
</reference>
<dbReference type="AlphaFoldDB" id="A0A972FPZ7"/>
<dbReference type="Gene3D" id="3.30.70.360">
    <property type="match status" value="2"/>
</dbReference>
<evidence type="ECO:0000256" key="1">
    <source>
        <dbReference type="ARBA" id="ARBA00001947"/>
    </source>
</evidence>
<dbReference type="GO" id="GO:0016805">
    <property type="term" value="F:dipeptidase activity"/>
    <property type="evidence" value="ECO:0007669"/>
    <property type="project" value="UniProtKB-KW"/>
</dbReference>
<dbReference type="GO" id="GO:0008270">
    <property type="term" value="F:zinc ion binding"/>
    <property type="evidence" value="ECO:0007669"/>
    <property type="project" value="InterPro"/>
</dbReference>
<name>A0A972FPZ7_9GAMM</name>
<organism evidence="12 13">
    <name type="scientific">Shewanella salipaludis</name>
    <dbReference type="NCBI Taxonomy" id="2723052"/>
    <lineage>
        <taxon>Bacteria</taxon>
        <taxon>Pseudomonadati</taxon>
        <taxon>Pseudomonadota</taxon>
        <taxon>Gammaproteobacteria</taxon>
        <taxon>Alteromonadales</taxon>
        <taxon>Shewanellaceae</taxon>
        <taxon>Shewanella</taxon>
    </lineage>
</organism>
<keyword evidence="4" id="KW-0479">Metal-binding</keyword>
<keyword evidence="8" id="KW-0482">Metalloprotease</keyword>
<dbReference type="InterPro" id="IPR011650">
    <property type="entry name" value="Peptidase_M20_dimer"/>
</dbReference>
<keyword evidence="9" id="KW-0170">Cobalt</keyword>
<evidence type="ECO:0000256" key="3">
    <source>
        <dbReference type="ARBA" id="ARBA00022670"/>
    </source>
</evidence>
<comment type="cofactor">
    <cofactor evidence="1">
        <name>Zn(2+)</name>
        <dbReference type="ChEBI" id="CHEBI:29105"/>
    </cofactor>
</comment>
<accession>A0A972FPZ7</accession>
<protein>
    <submittedName>
        <fullName evidence="12">Dipeptidase</fullName>
    </submittedName>
</protein>
<keyword evidence="6" id="KW-0862">Zinc</keyword>
<dbReference type="Proteomes" id="UP000737113">
    <property type="component" value="Unassembled WGS sequence"/>
</dbReference>
<evidence type="ECO:0000256" key="4">
    <source>
        <dbReference type="ARBA" id="ARBA00022723"/>
    </source>
</evidence>
<comment type="similarity">
    <text evidence="2">Belongs to the peptidase M20A family.</text>
</comment>
<dbReference type="GO" id="GO:0008777">
    <property type="term" value="F:acetylornithine deacetylase activity"/>
    <property type="evidence" value="ECO:0007669"/>
    <property type="project" value="TreeGrafter"/>
</dbReference>
<evidence type="ECO:0000256" key="2">
    <source>
        <dbReference type="ARBA" id="ARBA00006247"/>
    </source>
</evidence>
<proteinExistence type="inferred from homology"/>
<dbReference type="SUPFAM" id="SSF55031">
    <property type="entry name" value="Bacterial exopeptidase dimerisation domain"/>
    <property type="match status" value="1"/>
</dbReference>
<dbReference type="GO" id="GO:0008237">
    <property type="term" value="F:metallopeptidase activity"/>
    <property type="evidence" value="ECO:0007669"/>
    <property type="project" value="UniProtKB-KW"/>
</dbReference>
<dbReference type="InterPro" id="IPR010964">
    <property type="entry name" value="M20A_pepV-rel"/>
</dbReference>
<evidence type="ECO:0000313" key="12">
    <source>
        <dbReference type="EMBL" id="NMH63627.1"/>
    </source>
</evidence>
<dbReference type="PANTHER" id="PTHR43808:SF31">
    <property type="entry name" value="N-ACETYL-L-CITRULLINE DEACETYLASE"/>
    <property type="match status" value="1"/>
</dbReference>
<keyword evidence="10" id="KW-0732">Signal</keyword>
<dbReference type="EMBL" id="JAAXYH010000001">
    <property type="protein sequence ID" value="NMH63627.1"/>
    <property type="molecule type" value="Genomic_DNA"/>
</dbReference>
<feature type="signal peptide" evidence="10">
    <location>
        <begin position="1"/>
        <end position="26"/>
    </location>
</feature>
<feature type="domain" description="Peptidase M20 dimerisation" evidence="11">
    <location>
        <begin position="292"/>
        <end position="390"/>
    </location>
</feature>
<dbReference type="Pfam" id="PF01546">
    <property type="entry name" value="Peptidase_M20"/>
    <property type="match status" value="1"/>
</dbReference>
<dbReference type="SUPFAM" id="SSF53187">
    <property type="entry name" value="Zn-dependent exopeptidases"/>
    <property type="match status" value="1"/>
</dbReference>
<evidence type="ECO:0000256" key="5">
    <source>
        <dbReference type="ARBA" id="ARBA00022801"/>
    </source>
</evidence>
<evidence type="ECO:0000256" key="9">
    <source>
        <dbReference type="ARBA" id="ARBA00023285"/>
    </source>
</evidence>
<evidence type="ECO:0000313" key="13">
    <source>
        <dbReference type="Proteomes" id="UP000737113"/>
    </source>
</evidence>
<feature type="chain" id="PRO_5037316702" evidence="10">
    <location>
        <begin position="27"/>
        <end position="508"/>
    </location>
</feature>
<evidence type="ECO:0000256" key="10">
    <source>
        <dbReference type="SAM" id="SignalP"/>
    </source>
</evidence>
<dbReference type="GO" id="GO:0006508">
    <property type="term" value="P:proteolysis"/>
    <property type="evidence" value="ECO:0007669"/>
    <property type="project" value="UniProtKB-KW"/>
</dbReference>
<keyword evidence="3" id="KW-0645">Protease</keyword>
<evidence type="ECO:0000256" key="8">
    <source>
        <dbReference type="ARBA" id="ARBA00023049"/>
    </source>
</evidence>
<dbReference type="InterPro" id="IPR036264">
    <property type="entry name" value="Bact_exopeptidase_dim_dom"/>
</dbReference>